<organism evidence="2 3">
    <name type="scientific">Actinokineospora auranticolor</name>
    <dbReference type="NCBI Taxonomy" id="155976"/>
    <lineage>
        <taxon>Bacteria</taxon>
        <taxon>Bacillati</taxon>
        <taxon>Actinomycetota</taxon>
        <taxon>Actinomycetes</taxon>
        <taxon>Pseudonocardiales</taxon>
        <taxon>Pseudonocardiaceae</taxon>
        <taxon>Actinokineospora</taxon>
    </lineage>
</organism>
<feature type="compositionally biased region" description="Gly residues" evidence="1">
    <location>
        <begin position="64"/>
        <end position="73"/>
    </location>
</feature>
<gene>
    <name evidence="2" type="ORF">CLV40_116139</name>
</gene>
<dbReference type="AlphaFoldDB" id="A0A2S6GIW7"/>
<feature type="region of interest" description="Disordered" evidence="1">
    <location>
        <begin position="54"/>
        <end position="73"/>
    </location>
</feature>
<keyword evidence="3" id="KW-1185">Reference proteome</keyword>
<sequence>MVSPPESGVAGDSVNLSFTVMVSAGSVAQTSRSAGVRGSRSSFAPAWTGDADGVEVGLARDDGGGQGGEALAV</sequence>
<reference evidence="2 3" key="1">
    <citation type="submission" date="2018-02" db="EMBL/GenBank/DDBJ databases">
        <title>Genomic Encyclopedia of Archaeal and Bacterial Type Strains, Phase II (KMG-II): from individual species to whole genera.</title>
        <authorList>
            <person name="Goeker M."/>
        </authorList>
    </citation>
    <scope>NUCLEOTIDE SEQUENCE [LARGE SCALE GENOMIC DNA]</scope>
    <source>
        <strain evidence="2 3">YU 961-1</strain>
    </source>
</reference>
<evidence type="ECO:0000313" key="2">
    <source>
        <dbReference type="EMBL" id="PPK65096.1"/>
    </source>
</evidence>
<comment type="caution">
    <text evidence="2">The sequence shown here is derived from an EMBL/GenBank/DDBJ whole genome shotgun (WGS) entry which is preliminary data.</text>
</comment>
<dbReference type="Proteomes" id="UP000239203">
    <property type="component" value="Unassembled WGS sequence"/>
</dbReference>
<accession>A0A2S6GIW7</accession>
<dbReference type="EMBL" id="PTIX01000016">
    <property type="protein sequence ID" value="PPK65096.1"/>
    <property type="molecule type" value="Genomic_DNA"/>
</dbReference>
<evidence type="ECO:0000256" key="1">
    <source>
        <dbReference type="SAM" id="MobiDB-lite"/>
    </source>
</evidence>
<proteinExistence type="predicted"/>
<protein>
    <submittedName>
        <fullName evidence="2">Uncharacterized protein</fullName>
    </submittedName>
</protein>
<name>A0A2S6GIW7_9PSEU</name>
<evidence type="ECO:0000313" key="3">
    <source>
        <dbReference type="Proteomes" id="UP000239203"/>
    </source>
</evidence>